<evidence type="ECO:0000313" key="2">
    <source>
        <dbReference type="Proteomes" id="UP001168540"/>
    </source>
</evidence>
<protein>
    <submittedName>
        <fullName evidence="1">Uncharacterized protein</fullName>
    </submittedName>
</protein>
<proteinExistence type="predicted"/>
<name>A0ABT7XP84_9NEIS</name>
<dbReference type="RefSeq" id="WP_289830175.1">
    <property type="nucleotide sequence ID" value="NZ_JAUEDK010000019.1"/>
</dbReference>
<keyword evidence="2" id="KW-1185">Reference proteome</keyword>
<dbReference type="InterPro" id="IPR012338">
    <property type="entry name" value="Beta-lactam/transpept-like"/>
</dbReference>
<dbReference type="EMBL" id="JAUEDK010000019">
    <property type="protein sequence ID" value="MDN0075545.1"/>
    <property type="molecule type" value="Genomic_DNA"/>
</dbReference>
<reference evidence="1" key="1">
    <citation type="submission" date="2023-06" db="EMBL/GenBank/DDBJ databases">
        <authorList>
            <person name="Zhang S."/>
        </authorList>
    </citation>
    <scope>NUCLEOTIDE SEQUENCE</scope>
    <source>
        <strain evidence="1">SG2303</strain>
    </source>
</reference>
<dbReference type="Gene3D" id="3.40.710.10">
    <property type="entry name" value="DD-peptidase/beta-lactamase superfamily"/>
    <property type="match status" value="1"/>
</dbReference>
<organism evidence="1 2">
    <name type="scientific">Crenobacter oryzisoli</name>
    <dbReference type="NCBI Taxonomy" id="3056844"/>
    <lineage>
        <taxon>Bacteria</taxon>
        <taxon>Pseudomonadati</taxon>
        <taxon>Pseudomonadota</taxon>
        <taxon>Betaproteobacteria</taxon>
        <taxon>Neisseriales</taxon>
        <taxon>Neisseriaceae</taxon>
        <taxon>Crenobacter</taxon>
    </lineage>
</organism>
<dbReference type="SUPFAM" id="SSF56601">
    <property type="entry name" value="beta-lactamase/transpeptidase-like"/>
    <property type="match status" value="1"/>
</dbReference>
<sequence>MYANVLFSRAFPEGIIARFDSASFAVANVRFLADQQDATGNSIAWRADSDWLRLRWRALNTPRRPEYDFVSPYPASLLKLLPALGVLELVAVGLYTLHNPIEYDGETRPLIDWLDAMITVSCNRATSVLTRLLHQAGQITRRDEGETRNAVNALCGRLGLPLLRFDDTAADGGWGNTAGSGVGHIHVGAWDMARLLWLLDDEALMPDWRVDGEPVQRPLGLTERALLRHLLRNQGLHDMLSSTALAGVPGYPCGLPAWLAPRWLSTGGGARLDGKTYPSGAAAAASDAEVYFDHKTGRTENYGSDAGIVRGIPGRASRHYIVSLTSNLGERYADPALAPGCYPVQLATLGATIDNLMKHWLEP</sequence>
<accession>A0ABT7XP84</accession>
<comment type="caution">
    <text evidence="1">The sequence shown here is derived from an EMBL/GenBank/DDBJ whole genome shotgun (WGS) entry which is preliminary data.</text>
</comment>
<dbReference type="Proteomes" id="UP001168540">
    <property type="component" value="Unassembled WGS sequence"/>
</dbReference>
<evidence type="ECO:0000313" key="1">
    <source>
        <dbReference type="EMBL" id="MDN0075545.1"/>
    </source>
</evidence>
<gene>
    <name evidence="1" type="ORF">QU481_11640</name>
</gene>